<feature type="transmembrane region" description="Helical" evidence="9">
    <location>
        <begin position="219"/>
        <end position="239"/>
    </location>
</feature>
<evidence type="ECO:0000256" key="3">
    <source>
        <dbReference type="ARBA" id="ARBA00022692"/>
    </source>
</evidence>
<dbReference type="GO" id="GO:0016020">
    <property type="term" value="C:membrane"/>
    <property type="evidence" value="ECO:0007669"/>
    <property type="project" value="UniProtKB-SubCell"/>
</dbReference>
<dbReference type="Pfam" id="PF00176">
    <property type="entry name" value="SNF2-rel_dom"/>
    <property type="match status" value="1"/>
</dbReference>
<evidence type="ECO:0000256" key="6">
    <source>
        <dbReference type="ARBA" id="ARBA00022989"/>
    </source>
</evidence>
<dbReference type="InterPro" id="IPR036259">
    <property type="entry name" value="MFS_trans_sf"/>
</dbReference>
<keyword evidence="6 9" id="KW-1133">Transmembrane helix</keyword>
<evidence type="ECO:0000256" key="9">
    <source>
        <dbReference type="SAM" id="Phobius"/>
    </source>
</evidence>
<dbReference type="InterPro" id="IPR020846">
    <property type="entry name" value="MFS_dom"/>
</dbReference>
<evidence type="ECO:0000259" key="10">
    <source>
        <dbReference type="PROSITE" id="PS50850"/>
    </source>
</evidence>
<dbReference type="GO" id="GO:0022857">
    <property type="term" value="F:transmembrane transporter activity"/>
    <property type="evidence" value="ECO:0007669"/>
    <property type="project" value="InterPro"/>
</dbReference>
<protein>
    <recommendedName>
        <fullName evidence="14">Major facilitator superfamily (MFS) profile domain-containing protein</fullName>
    </recommendedName>
</protein>
<dbReference type="Gene3D" id="3.40.50.10810">
    <property type="entry name" value="Tandem AAA-ATPase domain"/>
    <property type="match status" value="1"/>
</dbReference>
<feature type="region of interest" description="Disordered" evidence="8">
    <location>
        <begin position="1500"/>
        <end position="1546"/>
    </location>
</feature>
<dbReference type="OrthoDB" id="5244662at2759"/>
<keyword evidence="4" id="KW-0547">Nucleotide-binding</keyword>
<keyword evidence="3 9" id="KW-0812">Transmembrane</keyword>
<comment type="subcellular location">
    <subcellularLocation>
        <location evidence="1">Membrane</location>
        <topology evidence="1">Multi-pass membrane protein</topology>
    </subcellularLocation>
</comment>
<dbReference type="InParanoid" id="A0A7C8MX30"/>
<keyword evidence="5" id="KW-0067">ATP-binding</keyword>
<sequence>MESTDPVAPSKAANEDMTAIASHVSDPGRPSSSHDDGKSVKSAQLDTGGDVANIQQAVARGLQPPEAILRLTPEERINLEKRLVRKIDLRLLPMIIIMYILNYIDRNNIAAAKLSGLPEDLNLQGNQFQTAVSILFVGYLLVQVPSNLFLSKIGLPGLYLPICMAIWGVISAATAAVTTFGGLIAVRFFLGFVEAVYFPGCLYYLSCWYTRKELGLRTALLYSGALISGAFSGLIAAGINANLTGVRGYGAWQWLFIIEGVITVAVAIIAIPILPNFPRTTKWLTEEERALAIWRLEEDVGEDDVASEEQSMWYGAKLAFTDVKTYVLLFLLTGIVSSGGVTNFLPAVVKTLGYGSVETLLLTSPPYVLAVITSALNAWHADRTGERFWHITGSLCFALIGFIIAATTTAIGPRYFAIIIMVPGIYSAFVVALAWISNTMPRPPAKRAAALSFINAVSNATSIYVSYLYQDWMAPRYVIAFGVNSGTTVLAIVSALILRIILVRLNKKLDRGIHVEGAINALPGHAAEHGFRNGYSSLAKTMAKEPRRQAAALKPPTLLARKINTELFDHPDGDEAKFGWRKPKKNGRWDPYDRFTKKEDLTAFYSGHDYRQYSLMDREDFAKFCIQKTLDGHPDDKFETTGEIMKNESTVESSDELHGLDNLASAIRANAQQDVDAEILPGDTPARTSKAGDDEFTQKIGAAAQSFIAASPNSLGPPVNPSAAYLKMTKCGQYGPSNSTLWKSPLIPNLDNEDGRRGLMDHQVTGIVWLLSRMFGKLPTLKYRDPSTNVSHLSLTTSPDAKSLRGPKYFGGILADSMGLGKTLITVAFVGLLISQHLNTLKAEDGTSKYRPILLLTPNATVANQWVEEFTQVIDETILPQIIVSGPGLEAASRYRVVYLDRDNFRHWPASIGYVWDENDPRASKVVLIMTMESWAQRTCFDGKERGWSSTFTQEGRGFSLVIVDEAYKVKNPSTKNWRSVYLLEREFTLLITATPCMNTLTDILGLARLLWTSPEKFLKQNPELWKDIEKGFPGLESLEKLDTLEPWNRYQLVAGRPALLARLLSKSKGSKMHNINLTRKYLRHFESLAMLKRSPSSYIYSDWDKTNPISLEGLFPKAEHYTVNISPGEAHDQKYQSEHIDLLIRYLEQLQDWEGVANRQFGKKEIKKEQDDVKEHIMSFHRLFQIASSSLDVYELHKIMTDNGHSSLSPKVAEMRENEVNLFRLAQFLVPPTDAKPNTHVGWMELATRNSPILRYILHYINENILARGKNGKIKKLLIIEQNPMVAFYYELVLQFLGFECRCMHAQLSMDERQSLVDSFNSSDEDSCQILIQMYTVGFAGTNLHKSCSRVLVASQSHSLQVQWQAIYRVIRVGQNSDVTVHRVILKNSYHSFRESRQIEKLLPELGARAQGETKQVLVRLLNLFQYEIHEAWNSRDGQKLMREKNLLGDNDIQKEGERVMKRTKFDFSLKFFKDPRDRPSIKAEEKVENKEVKIKVEEARSPRSPIVSTESPSKPPVAEASNPKKRKLGDIGPRTGEGDRGWFSSGRLNDHEEFLALRTRDGYYREFITLPPRALRAFSHVKNNLRRLLSYGNNEGELSTEPWTEIDLEHPAVLERALELMLRVRLGAKDIAMLPFPTIELSAAPVASQERLQNLIAETQVTERELVAATSTASKDLRETLLVSDLNKPLTEIDKDLEEHARFGQASPRRVKKKTIGHADPPYGGYSGDAKGMNMMDISDDDQMEAVEDDVDSELEDMAQFRLRYPGDQG</sequence>
<feature type="region of interest" description="Disordered" evidence="8">
    <location>
        <begin position="1705"/>
        <end position="1738"/>
    </location>
</feature>
<feature type="domain" description="Helicase ATP-binding" evidence="11">
    <location>
        <begin position="803"/>
        <end position="1014"/>
    </location>
</feature>
<organism evidence="12 13">
    <name type="scientific">Xylaria multiplex</name>
    <dbReference type="NCBI Taxonomy" id="323545"/>
    <lineage>
        <taxon>Eukaryota</taxon>
        <taxon>Fungi</taxon>
        <taxon>Dikarya</taxon>
        <taxon>Ascomycota</taxon>
        <taxon>Pezizomycotina</taxon>
        <taxon>Sordariomycetes</taxon>
        <taxon>Xylariomycetidae</taxon>
        <taxon>Xylariales</taxon>
        <taxon>Xylariaceae</taxon>
        <taxon>Xylaria</taxon>
    </lineage>
</organism>
<feature type="transmembrane region" description="Helical" evidence="9">
    <location>
        <begin position="326"/>
        <end position="348"/>
    </location>
</feature>
<evidence type="ECO:0000256" key="8">
    <source>
        <dbReference type="SAM" id="MobiDB-lite"/>
    </source>
</evidence>
<dbReference type="PROSITE" id="PS50850">
    <property type="entry name" value="MFS"/>
    <property type="match status" value="1"/>
</dbReference>
<dbReference type="SMART" id="SM00487">
    <property type="entry name" value="DEXDc"/>
    <property type="match status" value="1"/>
</dbReference>
<dbReference type="EMBL" id="WUBL01000006">
    <property type="protein sequence ID" value="KAF2972508.1"/>
    <property type="molecule type" value="Genomic_DNA"/>
</dbReference>
<evidence type="ECO:0000256" key="1">
    <source>
        <dbReference type="ARBA" id="ARBA00004141"/>
    </source>
</evidence>
<evidence type="ECO:0000313" key="13">
    <source>
        <dbReference type="Proteomes" id="UP000481858"/>
    </source>
</evidence>
<dbReference type="FunFam" id="1.20.1250.20:FF:000057">
    <property type="entry name" value="MFS general substrate transporter"/>
    <property type="match status" value="1"/>
</dbReference>
<dbReference type="CDD" id="cd17327">
    <property type="entry name" value="MFS_FEN2_like"/>
    <property type="match status" value="1"/>
</dbReference>
<dbReference type="SUPFAM" id="SSF52540">
    <property type="entry name" value="P-loop containing nucleoside triphosphate hydrolases"/>
    <property type="match status" value="2"/>
</dbReference>
<keyword evidence="2" id="KW-0813">Transport</keyword>
<feature type="transmembrane region" description="Helical" evidence="9">
    <location>
        <begin position="157"/>
        <end position="178"/>
    </location>
</feature>
<dbReference type="SUPFAM" id="SSF103473">
    <property type="entry name" value="MFS general substrate transporter"/>
    <property type="match status" value="1"/>
</dbReference>
<dbReference type="InterPro" id="IPR038718">
    <property type="entry name" value="SNF2-like_sf"/>
</dbReference>
<dbReference type="FunFam" id="1.20.1250.20:FF:000013">
    <property type="entry name" value="MFS general substrate transporter"/>
    <property type="match status" value="1"/>
</dbReference>
<keyword evidence="13" id="KW-1185">Reference proteome</keyword>
<dbReference type="InterPro" id="IPR027417">
    <property type="entry name" value="P-loop_NTPase"/>
</dbReference>
<proteinExistence type="predicted"/>
<feature type="transmembrane region" description="Helical" evidence="9">
    <location>
        <begin position="87"/>
        <end position="104"/>
    </location>
</feature>
<dbReference type="InterPro" id="IPR011701">
    <property type="entry name" value="MFS"/>
</dbReference>
<evidence type="ECO:0000256" key="2">
    <source>
        <dbReference type="ARBA" id="ARBA00022448"/>
    </source>
</evidence>
<feature type="domain" description="Major facilitator superfamily (MFS) profile" evidence="10">
    <location>
        <begin position="91"/>
        <end position="511"/>
    </location>
</feature>
<dbReference type="PANTHER" id="PTHR43791:SF92">
    <property type="entry name" value="AGL026WP"/>
    <property type="match status" value="1"/>
</dbReference>
<feature type="transmembrane region" description="Helical" evidence="9">
    <location>
        <begin position="251"/>
        <end position="274"/>
    </location>
</feature>
<evidence type="ECO:0000313" key="12">
    <source>
        <dbReference type="EMBL" id="KAF2972508.1"/>
    </source>
</evidence>
<dbReference type="InterPro" id="IPR000330">
    <property type="entry name" value="SNF2_N"/>
</dbReference>
<feature type="transmembrane region" description="Helical" evidence="9">
    <location>
        <begin position="415"/>
        <end position="436"/>
    </location>
</feature>
<evidence type="ECO:0000256" key="7">
    <source>
        <dbReference type="ARBA" id="ARBA00023136"/>
    </source>
</evidence>
<dbReference type="PROSITE" id="PS51192">
    <property type="entry name" value="HELICASE_ATP_BIND_1"/>
    <property type="match status" value="1"/>
</dbReference>
<comment type="caution">
    <text evidence="12">The sequence shown here is derived from an EMBL/GenBank/DDBJ whole genome shotgun (WGS) entry which is preliminary data.</text>
</comment>
<dbReference type="InterPro" id="IPR014001">
    <property type="entry name" value="Helicase_ATP-bd"/>
</dbReference>
<evidence type="ECO:0000256" key="4">
    <source>
        <dbReference type="ARBA" id="ARBA00022741"/>
    </source>
</evidence>
<feature type="region of interest" description="Disordered" evidence="8">
    <location>
        <begin position="1"/>
        <end position="45"/>
    </location>
</feature>
<dbReference type="GO" id="GO:0005524">
    <property type="term" value="F:ATP binding"/>
    <property type="evidence" value="ECO:0007669"/>
    <property type="project" value="InterPro"/>
</dbReference>
<dbReference type="PANTHER" id="PTHR43791">
    <property type="entry name" value="PERMEASE-RELATED"/>
    <property type="match status" value="1"/>
</dbReference>
<reference evidence="12 13" key="1">
    <citation type="submission" date="2019-12" db="EMBL/GenBank/DDBJ databases">
        <title>Draft genome sequence of the ascomycete Xylaria multiplex DSM 110363.</title>
        <authorList>
            <person name="Buettner E."/>
            <person name="Kellner H."/>
        </authorList>
    </citation>
    <scope>NUCLEOTIDE SEQUENCE [LARGE SCALE GENOMIC DNA]</scope>
    <source>
        <strain evidence="12 13">DSM 110363</strain>
    </source>
</reference>
<dbReference type="Proteomes" id="UP000481858">
    <property type="component" value="Unassembled WGS sequence"/>
</dbReference>
<accession>A0A7C8MX30</accession>
<feature type="transmembrane region" description="Helical" evidence="9">
    <location>
        <begin position="479"/>
        <end position="502"/>
    </location>
</feature>
<evidence type="ECO:0000256" key="5">
    <source>
        <dbReference type="ARBA" id="ARBA00022840"/>
    </source>
</evidence>
<dbReference type="Gene3D" id="1.20.1250.20">
    <property type="entry name" value="MFS general substrate transporter like domains"/>
    <property type="match status" value="2"/>
</dbReference>
<evidence type="ECO:0000259" key="11">
    <source>
        <dbReference type="PROSITE" id="PS51192"/>
    </source>
</evidence>
<dbReference type="Gene3D" id="3.40.50.300">
    <property type="entry name" value="P-loop containing nucleotide triphosphate hydrolases"/>
    <property type="match status" value="1"/>
</dbReference>
<dbReference type="Pfam" id="PF07690">
    <property type="entry name" value="MFS_1"/>
    <property type="match status" value="1"/>
</dbReference>
<feature type="transmembrane region" description="Helical" evidence="9">
    <location>
        <begin position="391"/>
        <end position="409"/>
    </location>
</feature>
<name>A0A7C8MX30_9PEZI</name>
<keyword evidence="7 9" id="KW-0472">Membrane</keyword>
<feature type="transmembrane region" description="Helical" evidence="9">
    <location>
        <begin position="184"/>
        <end position="207"/>
    </location>
</feature>
<feature type="transmembrane region" description="Helical" evidence="9">
    <location>
        <begin position="360"/>
        <end position="379"/>
    </location>
</feature>
<gene>
    <name evidence="12" type="ORF">GQX73_g1066</name>
</gene>
<feature type="transmembrane region" description="Helical" evidence="9">
    <location>
        <begin position="128"/>
        <end position="150"/>
    </location>
</feature>
<evidence type="ECO:0008006" key="14">
    <source>
        <dbReference type="Google" id="ProtNLM"/>
    </source>
</evidence>